<accession>A0ABS7GG85</accession>
<dbReference type="EC" id="2.5.1.6" evidence="10"/>
<evidence type="ECO:0000256" key="4">
    <source>
        <dbReference type="ARBA" id="ARBA00022679"/>
    </source>
</evidence>
<dbReference type="NCBIfam" id="TIGR01034">
    <property type="entry name" value="metK"/>
    <property type="match status" value="1"/>
</dbReference>
<dbReference type="PIRSF" id="PIRSF000497">
    <property type="entry name" value="MAT"/>
    <property type="match status" value="1"/>
</dbReference>
<feature type="binding site" evidence="10">
    <location>
        <position position="250"/>
    </location>
    <ligand>
        <name>ATP</name>
        <dbReference type="ChEBI" id="CHEBI:30616"/>
        <note>ligand shared between two neighboring subunits</note>
    </ligand>
</feature>
<dbReference type="InterPro" id="IPR022631">
    <property type="entry name" value="ADOMET_SYNTHASE_CS"/>
</dbReference>
<feature type="binding site" description="in other chain" evidence="10">
    <location>
        <position position="55"/>
    </location>
    <ligand>
        <name>L-methionine</name>
        <dbReference type="ChEBI" id="CHEBI:57844"/>
        <note>ligand shared between two neighboring subunits</note>
    </ligand>
</feature>
<reference evidence="16 17" key="1">
    <citation type="submission" date="2021-08" db="EMBL/GenBank/DDBJ databases">
        <title>The genome sequence of Chitinophaga sp. B61.</title>
        <authorList>
            <person name="Zhang X."/>
        </authorList>
    </citation>
    <scope>NUCLEOTIDE SEQUENCE [LARGE SCALE GENOMIC DNA]</scope>
    <source>
        <strain evidence="16 17">B61</strain>
    </source>
</reference>
<comment type="catalytic activity">
    <reaction evidence="10">
        <text>L-methionine + ATP + H2O = S-adenosyl-L-methionine + phosphate + diphosphate</text>
        <dbReference type="Rhea" id="RHEA:21080"/>
        <dbReference type="ChEBI" id="CHEBI:15377"/>
        <dbReference type="ChEBI" id="CHEBI:30616"/>
        <dbReference type="ChEBI" id="CHEBI:33019"/>
        <dbReference type="ChEBI" id="CHEBI:43474"/>
        <dbReference type="ChEBI" id="CHEBI:57844"/>
        <dbReference type="ChEBI" id="CHEBI:59789"/>
        <dbReference type="EC" id="2.5.1.6"/>
    </reaction>
</comment>
<evidence type="ECO:0000259" key="13">
    <source>
        <dbReference type="Pfam" id="PF00438"/>
    </source>
</evidence>
<feature type="binding site" description="in other chain" evidence="10">
    <location>
        <begin position="256"/>
        <end position="257"/>
    </location>
    <ligand>
        <name>ATP</name>
        <dbReference type="ChEBI" id="CHEBI:30616"/>
        <note>ligand shared between two neighboring subunits</note>
    </ligand>
</feature>
<comment type="caution">
    <text evidence="16">The sequence shown here is derived from an EMBL/GenBank/DDBJ whole genome shotgun (WGS) entry which is preliminary data.</text>
</comment>
<name>A0ABS7GG85_9BACT</name>
<evidence type="ECO:0000313" key="17">
    <source>
        <dbReference type="Proteomes" id="UP000812961"/>
    </source>
</evidence>
<comment type="pathway">
    <text evidence="1 10">Amino-acid biosynthesis; S-adenosyl-L-methionine biosynthesis; S-adenosyl-L-methionine from L-methionine: step 1/1.</text>
</comment>
<keyword evidence="6 10" id="KW-0547">Nucleotide-binding</keyword>
<evidence type="ECO:0000256" key="11">
    <source>
        <dbReference type="RuleBase" id="RU000542"/>
    </source>
</evidence>
<proteinExistence type="inferred from homology"/>
<dbReference type="InterPro" id="IPR022636">
    <property type="entry name" value="S-AdoMet_synthetase_sfam"/>
</dbReference>
<comment type="cofactor">
    <cofactor evidence="10">
        <name>Mg(2+)</name>
        <dbReference type="ChEBI" id="CHEBI:18420"/>
    </cofactor>
    <text evidence="10">Binds 2 divalent ions per subunit.</text>
</comment>
<dbReference type="EMBL" id="JAICCF010000004">
    <property type="protein sequence ID" value="MBW8686711.1"/>
    <property type="molecule type" value="Genomic_DNA"/>
</dbReference>
<feature type="binding site" evidence="10">
    <location>
        <position position="250"/>
    </location>
    <ligand>
        <name>L-methionine</name>
        <dbReference type="ChEBI" id="CHEBI:57844"/>
        <note>ligand shared between two neighboring subunits</note>
    </ligand>
</feature>
<dbReference type="HAMAP" id="MF_00086">
    <property type="entry name" value="S_AdoMet_synth1"/>
    <property type="match status" value="1"/>
</dbReference>
<evidence type="ECO:0000256" key="3">
    <source>
        <dbReference type="ARBA" id="ARBA00022563"/>
    </source>
</evidence>
<keyword evidence="10" id="KW-0963">Cytoplasm</keyword>
<evidence type="ECO:0000256" key="7">
    <source>
        <dbReference type="ARBA" id="ARBA00022840"/>
    </source>
</evidence>
<evidence type="ECO:0000256" key="9">
    <source>
        <dbReference type="ARBA" id="ARBA00022958"/>
    </source>
</evidence>
<feature type="binding site" description="in other chain" evidence="10">
    <location>
        <begin position="241"/>
        <end position="242"/>
    </location>
    <ligand>
        <name>ATP</name>
        <dbReference type="ChEBI" id="CHEBI:30616"/>
        <note>ligand shared between two neighboring subunits</note>
    </ligand>
</feature>
<feature type="binding site" description="in other chain" evidence="10">
    <location>
        <position position="281"/>
    </location>
    <ligand>
        <name>L-methionine</name>
        <dbReference type="ChEBI" id="CHEBI:57844"/>
        <note>ligand shared between two neighboring subunits</note>
    </ligand>
</feature>
<keyword evidence="4 10" id="KW-0808">Transferase</keyword>
<feature type="binding site" description="in other chain" evidence="10">
    <location>
        <position position="14"/>
    </location>
    <ligand>
        <name>ATP</name>
        <dbReference type="ChEBI" id="CHEBI:30616"/>
        <note>ligand shared between two neighboring subunits</note>
    </ligand>
</feature>
<feature type="binding site" description="in other chain" evidence="10">
    <location>
        <begin position="164"/>
        <end position="166"/>
    </location>
    <ligand>
        <name>ATP</name>
        <dbReference type="ChEBI" id="CHEBI:30616"/>
        <note>ligand shared between two neighboring subunits</note>
    </ligand>
</feature>
<feature type="domain" description="S-adenosylmethionine synthetase N-terminal" evidence="13">
    <location>
        <begin position="3"/>
        <end position="100"/>
    </location>
</feature>
<feature type="binding site" evidence="10">
    <location>
        <position position="273"/>
    </location>
    <ligand>
        <name>ATP</name>
        <dbReference type="ChEBI" id="CHEBI:30616"/>
        <note>ligand shared between two neighboring subunits</note>
    </ligand>
</feature>
<feature type="binding site" description="in other chain" evidence="10">
    <location>
        <position position="98"/>
    </location>
    <ligand>
        <name>L-methionine</name>
        <dbReference type="ChEBI" id="CHEBI:57844"/>
        <note>ligand shared between two neighboring subunits</note>
    </ligand>
</feature>
<dbReference type="InterPro" id="IPR022629">
    <property type="entry name" value="S-AdoMet_synt_central"/>
</dbReference>
<comment type="function">
    <text evidence="10">Catalyzes the formation of S-adenosylmethionine (AdoMet) from methionine and ATP. The overall synthetic reaction is composed of two sequential steps, AdoMet formation and the subsequent tripolyphosphate hydrolysis which occurs prior to release of AdoMet from the enzyme.</text>
</comment>
<feature type="binding site" evidence="10">
    <location>
        <position position="277"/>
    </location>
    <ligand>
        <name>ATP</name>
        <dbReference type="ChEBI" id="CHEBI:30616"/>
        <note>ligand shared between two neighboring subunits</note>
    </ligand>
</feature>
<keyword evidence="8 10" id="KW-0460">Magnesium</keyword>
<evidence type="ECO:0000256" key="10">
    <source>
        <dbReference type="HAMAP-Rule" id="MF_00086"/>
    </source>
</evidence>
<dbReference type="PROSITE" id="PS00376">
    <property type="entry name" value="ADOMET_SYNTHASE_1"/>
    <property type="match status" value="1"/>
</dbReference>
<feature type="binding site" evidence="10">
    <location>
        <position position="42"/>
    </location>
    <ligand>
        <name>K(+)</name>
        <dbReference type="ChEBI" id="CHEBI:29103"/>
    </ligand>
</feature>
<dbReference type="InterPro" id="IPR002133">
    <property type="entry name" value="S-AdoMet_synthetase"/>
</dbReference>
<dbReference type="GO" id="GO:0004478">
    <property type="term" value="F:methionine adenosyltransferase activity"/>
    <property type="evidence" value="ECO:0007669"/>
    <property type="project" value="UniProtKB-EC"/>
</dbReference>
<gene>
    <name evidence="10 16" type="primary">metK</name>
    <name evidence="16" type="ORF">K1Y79_20400</name>
</gene>
<dbReference type="PROSITE" id="PS00377">
    <property type="entry name" value="ADOMET_SYNTHASE_2"/>
    <property type="match status" value="1"/>
</dbReference>
<keyword evidence="5 10" id="KW-0479">Metal-binding</keyword>
<dbReference type="Pfam" id="PF02773">
    <property type="entry name" value="S-AdoMet_synt_C"/>
    <property type="match status" value="1"/>
</dbReference>
<evidence type="ECO:0000256" key="12">
    <source>
        <dbReference type="RuleBase" id="RU004462"/>
    </source>
</evidence>
<feature type="binding site" evidence="10">
    <location>
        <position position="16"/>
    </location>
    <ligand>
        <name>Mg(2+)</name>
        <dbReference type="ChEBI" id="CHEBI:18420"/>
    </ligand>
</feature>
<dbReference type="Pfam" id="PF02772">
    <property type="entry name" value="S-AdoMet_synt_M"/>
    <property type="match status" value="1"/>
</dbReference>
<feature type="domain" description="S-adenosylmethionine synthetase central" evidence="14">
    <location>
        <begin position="113"/>
        <end position="242"/>
    </location>
</feature>
<sequence length="417" mass="46203">MPYLFTSESVSEGHPDKVADQISDALIDHFLAYDTTSKVACETLVTTGQVVLAGEVKSEAYLDVQEIAREVIRKIGYTKSEYMFEANSCGIFSAIHEQSPDINQGVERKSPEEQGAGDQGMMFGYATRETDNYMPLALDLAHKLLIELAAIRRENKEISYLRPDAKSQVTIEYSDDNKPVRIDTIVISTQHDDFDTEDKMLAKIKEDMIKILIPRVKAQLKPELQPLFTDQITYHINPTGKFVIGGPHGDTGLTGRKIIVDTYGGKGAHGGGAFSGKDPSKVDRSAAYATRHIAKNLVAAGLCDEVLVQVSYAIGVAKPCGLFIDTHGTAKVQMTDGEIARKVEEIFDLRPYAIEQRLKLRNPIYSDTAAYGHMGRESKVVSKVFNKGKKNEKKVDVELFTWEKLDYVDKVKAAFGL</sequence>
<evidence type="ECO:0000256" key="8">
    <source>
        <dbReference type="ARBA" id="ARBA00022842"/>
    </source>
</evidence>
<evidence type="ECO:0000313" key="16">
    <source>
        <dbReference type="EMBL" id="MBW8686711.1"/>
    </source>
</evidence>
<dbReference type="Gene3D" id="3.30.300.10">
    <property type="match status" value="3"/>
</dbReference>
<evidence type="ECO:0000259" key="15">
    <source>
        <dbReference type="Pfam" id="PF02773"/>
    </source>
</evidence>
<keyword evidence="7 10" id="KW-0067">ATP-binding</keyword>
<organism evidence="16 17">
    <name type="scientific">Chitinophaga rhizophila</name>
    <dbReference type="NCBI Taxonomy" id="2866212"/>
    <lineage>
        <taxon>Bacteria</taxon>
        <taxon>Pseudomonadati</taxon>
        <taxon>Bacteroidota</taxon>
        <taxon>Chitinophagia</taxon>
        <taxon>Chitinophagales</taxon>
        <taxon>Chitinophagaceae</taxon>
        <taxon>Chitinophaga</taxon>
    </lineage>
</organism>
<dbReference type="Pfam" id="PF00438">
    <property type="entry name" value="S-AdoMet_synt_N"/>
    <property type="match status" value="1"/>
</dbReference>
<keyword evidence="3 10" id="KW-0554">One-carbon metabolism</keyword>
<dbReference type="InterPro" id="IPR022628">
    <property type="entry name" value="S-AdoMet_synt_N"/>
</dbReference>
<evidence type="ECO:0000256" key="6">
    <source>
        <dbReference type="ARBA" id="ARBA00022741"/>
    </source>
</evidence>
<dbReference type="CDD" id="cd18079">
    <property type="entry name" value="S-AdoMet_synt"/>
    <property type="match status" value="1"/>
</dbReference>
<keyword evidence="17" id="KW-1185">Reference proteome</keyword>
<protein>
    <recommendedName>
        <fullName evidence="10">S-adenosylmethionine synthase</fullName>
        <shortName evidence="10">AdoMet synthase</shortName>
        <ecNumber evidence="10">2.5.1.6</ecNumber>
    </recommendedName>
    <alternativeName>
        <fullName evidence="10">MAT</fullName>
    </alternativeName>
    <alternativeName>
        <fullName evidence="10">Methionine adenosyltransferase</fullName>
    </alternativeName>
</protein>
<evidence type="ECO:0000256" key="5">
    <source>
        <dbReference type="ARBA" id="ARBA00022723"/>
    </source>
</evidence>
<comment type="similarity">
    <text evidence="2 10 12">Belongs to the AdoMet synthase family.</text>
</comment>
<evidence type="ECO:0000259" key="14">
    <source>
        <dbReference type="Pfam" id="PF02772"/>
    </source>
</evidence>
<dbReference type="RefSeq" id="WP_220252046.1">
    <property type="nucleotide sequence ID" value="NZ_JAICCF010000004.1"/>
</dbReference>
<dbReference type="PANTHER" id="PTHR11964">
    <property type="entry name" value="S-ADENOSYLMETHIONINE SYNTHETASE"/>
    <property type="match status" value="1"/>
</dbReference>
<dbReference type="SUPFAM" id="SSF55973">
    <property type="entry name" value="S-adenosylmethionine synthetase"/>
    <property type="match status" value="3"/>
</dbReference>
<feature type="region of interest" description="Flexible loop" evidence="10">
    <location>
        <begin position="98"/>
        <end position="108"/>
    </location>
</feature>
<feature type="domain" description="S-adenosylmethionine synthetase C-terminal" evidence="15">
    <location>
        <begin position="244"/>
        <end position="378"/>
    </location>
</feature>
<comment type="subunit">
    <text evidence="10">Homotetramer; dimer of dimers.</text>
</comment>
<dbReference type="Proteomes" id="UP000812961">
    <property type="component" value="Unassembled WGS sequence"/>
</dbReference>
<evidence type="ECO:0000256" key="1">
    <source>
        <dbReference type="ARBA" id="ARBA00005224"/>
    </source>
</evidence>
<dbReference type="InterPro" id="IPR022630">
    <property type="entry name" value="S-AdoMet_synt_C"/>
</dbReference>
<evidence type="ECO:0000256" key="2">
    <source>
        <dbReference type="ARBA" id="ARBA00009685"/>
    </source>
</evidence>
<keyword evidence="9 10" id="KW-0630">Potassium</keyword>
<comment type="subcellular location">
    <subcellularLocation>
        <location evidence="10 11">Cytoplasm</location>
    </subcellularLocation>
</comment>
<comment type="cofactor">
    <cofactor evidence="10">
        <name>K(+)</name>
        <dbReference type="ChEBI" id="CHEBI:29103"/>
    </cofactor>
    <text evidence="10">Binds 1 potassium ion per subunit.</text>
</comment>